<dbReference type="PANTHER" id="PTHR33911">
    <property type="entry name" value="RRNA-PROCESSING PROTEIN EFG1"/>
    <property type="match status" value="1"/>
</dbReference>
<dbReference type="AlphaFoldDB" id="A0A0L0FXV2"/>
<sequence length="126" mass="14900">MPKGKKFNEERGNGSSKSVKARIRDIRRLLKRDDLVATVRVEKERMLEMLESDLKEKQNQELEKKLTEKYKMVKFFGMFILHQRVYVVQYPANGFVDEATVSYNLHVVYKIDRLPLRINGFGHNLI</sequence>
<dbReference type="GeneID" id="25906551"/>
<dbReference type="RefSeq" id="XP_014155544.1">
    <property type="nucleotide sequence ID" value="XM_014300069.1"/>
</dbReference>
<evidence type="ECO:0000256" key="6">
    <source>
        <dbReference type="ARBA" id="ARBA00023054"/>
    </source>
</evidence>
<dbReference type="Pfam" id="PF10153">
    <property type="entry name" value="Efg1"/>
    <property type="match status" value="1"/>
</dbReference>
<dbReference type="GO" id="GO:0030688">
    <property type="term" value="C:preribosome, small subunit precursor"/>
    <property type="evidence" value="ECO:0007669"/>
    <property type="project" value="TreeGrafter"/>
</dbReference>
<evidence type="ECO:0000256" key="5">
    <source>
        <dbReference type="ARBA" id="ARBA00022552"/>
    </source>
</evidence>
<evidence type="ECO:0000256" key="7">
    <source>
        <dbReference type="ARBA" id="ARBA00023242"/>
    </source>
</evidence>
<evidence type="ECO:0000256" key="3">
    <source>
        <dbReference type="ARBA" id="ARBA00018689"/>
    </source>
</evidence>
<comment type="similarity">
    <text evidence="2">Belongs to the EFG1 family.</text>
</comment>
<name>A0A0L0FXV2_9EUKA</name>
<keyword evidence="5" id="KW-0698">rRNA processing</keyword>
<dbReference type="InterPro" id="IPR019310">
    <property type="entry name" value="Efg1"/>
</dbReference>
<evidence type="ECO:0000256" key="1">
    <source>
        <dbReference type="ARBA" id="ARBA00004604"/>
    </source>
</evidence>
<keyword evidence="6" id="KW-0175">Coiled coil</keyword>
<dbReference type="PANTHER" id="PTHR33911:SF1">
    <property type="entry name" value="RRNA-PROCESSING PROTEIN EFG1"/>
    <property type="match status" value="1"/>
</dbReference>
<evidence type="ECO:0000256" key="4">
    <source>
        <dbReference type="ARBA" id="ARBA00019827"/>
    </source>
</evidence>
<organism evidence="8 9">
    <name type="scientific">Sphaeroforma arctica JP610</name>
    <dbReference type="NCBI Taxonomy" id="667725"/>
    <lineage>
        <taxon>Eukaryota</taxon>
        <taxon>Ichthyosporea</taxon>
        <taxon>Ichthyophonida</taxon>
        <taxon>Sphaeroforma</taxon>
    </lineage>
</organism>
<reference evidence="8 9" key="1">
    <citation type="submission" date="2011-02" db="EMBL/GenBank/DDBJ databases">
        <title>The Genome Sequence of Sphaeroforma arctica JP610.</title>
        <authorList>
            <consortium name="The Broad Institute Genome Sequencing Platform"/>
            <person name="Russ C."/>
            <person name="Cuomo C."/>
            <person name="Young S.K."/>
            <person name="Zeng Q."/>
            <person name="Gargeya S."/>
            <person name="Alvarado L."/>
            <person name="Berlin A."/>
            <person name="Chapman S.B."/>
            <person name="Chen Z."/>
            <person name="Freedman E."/>
            <person name="Gellesch M."/>
            <person name="Goldberg J."/>
            <person name="Griggs A."/>
            <person name="Gujja S."/>
            <person name="Heilman E."/>
            <person name="Heiman D."/>
            <person name="Howarth C."/>
            <person name="Mehta T."/>
            <person name="Neiman D."/>
            <person name="Pearson M."/>
            <person name="Roberts A."/>
            <person name="Saif S."/>
            <person name="Shea T."/>
            <person name="Shenoy N."/>
            <person name="Sisk P."/>
            <person name="Stolte C."/>
            <person name="Sykes S."/>
            <person name="White J."/>
            <person name="Yandava C."/>
            <person name="Burger G."/>
            <person name="Gray M.W."/>
            <person name="Holland P.W.H."/>
            <person name="King N."/>
            <person name="Lang F.B.F."/>
            <person name="Roger A.J."/>
            <person name="Ruiz-Trillo I."/>
            <person name="Haas B."/>
            <person name="Nusbaum C."/>
            <person name="Birren B."/>
        </authorList>
    </citation>
    <scope>NUCLEOTIDE SEQUENCE [LARGE SCALE GENOMIC DNA]</scope>
    <source>
        <strain evidence="8 9">JP610</strain>
    </source>
</reference>
<comment type="subcellular location">
    <subcellularLocation>
        <location evidence="1">Nucleus</location>
        <location evidence="1">Nucleolus</location>
    </subcellularLocation>
</comment>
<dbReference type="GO" id="GO:0005730">
    <property type="term" value="C:nucleolus"/>
    <property type="evidence" value="ECO:0007669"/>
    <property type="project" value="UniProtKB-SubCell"/>
</dbReference>
<dbReference type="GO" id="GO:0000462">
    <property type="term" value="P:maturation of SSU-rRNA from tricistronic rRNA transcript (SSU-rRNA, 5.8S rRNA, LSU-rRNA)"/>
    <property type="evidence" value="ECO:0007669"/>
    <property type="project" value="TreeGrafter"/>
</dbReference>
<evidence type="ECO:0000313" key="8">
    <source>
        <dbReference type="EMBL" id="KNC81642.1"/>
    </source>
</evidence>
<dbReference type="InterPro" id="IPR050786">
    <property type="entry name" value="EFG1_rRNA-proc"/>
</dbReference>
<keyword evidence="9" id="KW-1185">Reference proteome</keyword>
<proteinExistence type="inferred from homology"/>
<evidence type="ECO:0000313" key="9">
    <source>
        <dbReference type="Proteomes" id="UP000054560"/>
    </source>
</evidence>
<dbReference type="Proteomes" id="UP000054560">
    <property type="component" value="Unassembled WGS sequence"/>
</dbReference>
<dbReference type="EMBL" id="KQ242012">
    <property type="protein sequence ID" value="KNC81642.1"/>
    <property type="molecule type" value="Genomic_DNA"/>
</dbReference>
<evidence type="ECO:0000256" key="2">
    <source>
        <dbReference type="ARBA" id="ARBA00006916"/>
    </source>
</evidence>
<protein>
    <recommendedName>
        <fullName evidence="3">rRNA-processing protein EFG1</fullName>
    </recommendedName>
    <alternativeName>
        <fullName evidence="4">rRNA-processing protein efg1</fullName>
    </alternativeName>
</protein>
<accession>A0A0L0FXV2</accession>
<gene>
    <name evidence="8" type="ORF">SARC_06047</name>
</gene>
<keyword evidence="7" id="KW-0539">Nucleus</keyword>